<dbReference type="EMBL" id="JAGINP010000001">
    <property type="protein sequence ID" value="MBP2290810.1"/>
    <property type="molecule type" value="Genomic_DNA"/>
</dbReference>
<evidence type="ECO:0008006" key="4">
    <source>
        <dbReference type="Google" id="ProtNLM"/>
    </source>
</evidence>
<dbReference type="RefSeq" id="WP_209763316.1">
    <property type="nucleotide sequence ID" value="NZ_JAGINP010000001.1"/>
</dbReference>
<proteinExistence type="predicted"/>
<sequence>MVWRRDYSRKEVEELLSAIERQATDAVAFGERAQRDISEDRFSSFLTFRKKVEEVRALAALTEERLMGNGGAKLTDLQVEFERIDLLLTGLLARSTRNYFANLRDDQALPMGARELFEPELKIVEEMRAKLERPQYAGKVSTTVVEDLEATASMIRKVISRAPSLPDFSDAPSLPKPTKRLSNLGRPIRT</sequence>
<gene>
    <name evidence="2" type="ORF">J2851_000547</name>
</gene>
<protein>
    <recommendedName>
        <fullName evidence="4">Oligoendopeptidase F</fullName>
    </recommendedName>
</protein>
<organism evidence="2 3">
    <name type="scientific">Azospirillum rugosum</name>
    <dbReference type="NCBI Taxonomy" id="416170"/>
    <lineage>
        <taxon>Bacteria</taxon>
        <taxon>Pseudomonadati</taxon>
        <taxon>Pseudomonadota</taxon>
        <taxon>Alphaproteobacteria</taxon>
        <taxon>Rhodospirillales</taxon>
        <taxon>Azospirillaceae</taxon>
        <taxon>Azospirillum</taxon>
    </lineage>
</organism>
<dbReference type="Proteomes" id="UP000781958">
    <property type="component" value="Unassembled WGS sequence"/>
</dbReference>
<feature type="region of interest" description="Disordered" evidence="1">
    <location>
        <begin position="166"/>
        <end position="190"/>
    </location>
</feature>
<evidence type="ECO:0000313" key="2">
    <source>
        <dbReference type="EMBL" id="MBP2290810.1"/>
    </source>
</evidence>
<reference evidence="2 3" key="1">
    <citation type="submission" date="2021-03" db="EMBL/GenBank/DDBJ databases">
        <title>Genomic Encyclopedia of Type Strains, Phase III (KMG-III): the genomes of soil and plant-associated and newly described type strains.</title>
        <authorList>
            <person name="Whitman W."/>
        </authorList>
    </citation>
    <scope>NUCLEOTIDE SEQUENCE [LARGE SCALE GENOMIC DNA]</scope>
    <source>
        <strain evidence="2 3">IMMIB AFH-6</strain>
    </source>
</reference>
<keyword evidence="3" id="KW-1185">Reference proteome</keyword>
<evidence type="ECO:0000256" key="1">
    <source>
        <dbReference type="SAM" id="MobiDB-lite"/>
    </source>
</evidence>
<accession>A0ABS4SEI7</accession>
<name>A0ABS4SEI7_9PROT</name>
<comment type="caution">
    <text evidence="2">The sequence shown here is derived from an EMBL/GenBank/DDBJ whole genome shotgun (WGS) entry which is preliminary data.</text>
</comment>
<evidence type="ECO:0000313" key="3">
    <source>
        <dbReference type="Proteomes" id="UP000781958"/>
    </source>
</evidence>